<dbReference type="Pfam" id="PF02179">
    <property type="entry name" value="BAG"/>
    <property type="match status" value="1"/>
</dbReference>
<dbReference type="AlphaFoldDB" id="A0A6J5V724"/>
<name>A0A6J5V724_PRUAR</name>
<dbReference type="InterPro" id="IPR029071">
    <property type="entry name" value="Ubiquitin-like_domsf"/>
</dbReference>
<proteinExistence type="predicted"/>
<organism evidence="6 7">
    <name type="scientific">Prunus armeniaca</name>
    <name type="common">Apricot</name>
    <name type="synonym">Armeniaca vulgaris</name>
    <dbReference type="NCBI Taxonomy" id="36596"/>
    <lineage>
        <taxon>Eukaryota</taxon>
        <taxon>Viridiplantae</taxon>
        <taxon>Streptophyta</taxon>
        <taxon>Embryophyta</taxon>
        <taxon>Tracheophyta</taxon>
        <taxon>Spermatophyta</taxon>
        <taxon>Magnoliopsida</taxon>
        <taxon>eudicotyledons</taxon>
        <taxon>Gunneridae</taxon>
        <taxon>Pentapetalae</taxon>
        <taxon>rosids</taxon>
        <taxon>fabids</taxon>
        <taxon>Rosales</taxon>
        <taxon>Rosaceae</taxon>
        <taxon>Amygdaloideae</taxon>
        <taxon>Amygdaleae</taxon>
        <taxon>Prunus</taxon>
    </lineage>
</organism>
<dbReference type="InterPro" id="IPR000626">
    <property type="entry name" value="Ubiquitin-like_dom"/>
</dbReference>
<feature type="domain" description="BAG" evidence="5">
    <location>
        <begin position="169"/>
        <end position="247"/>
    </location>
</feature>
<feature type="domain" description="Ubiquitin-like" evidence="4">
    <location>
        <begin position="55"/>
        <end position="126"/>
    </location>
</feature>
<dbReference type="GO" id="GO:0050821">
    <property type="term" value="P:protein stabilization"/>
    <property type="evidence" value="ECO:0007669"/>
    <property type="project" value="TreeGrafter"/>
</dbReference>
<dbReference type="PROSITE" id="PS51035">
    <property type="entry name" value="BAG"/>
    <property type="match status" value="1"/>
</dbReference>
<dbReference type="SUPFAM" id="SSF54236">
    <property type="entry name" value="Ubiquitin-like"/>
    <property type="match status" value="1"/>
</dbReference>
<dbReference type="GO" id="GO:0000774">
    <property type="term" value="F:adenyl-nucleotide exchange factor activity"/>
    <property type="evidence" value="ECO:0007669"/>
    <property type="project" value="TreeGrafter"/>
</dbReference>
<dbReference type="Gene3D" id="1.20.58.120">
    <property type="entry name" value="BAG domain"/>
    <property type="match status" value="1"/>
</dbReference>
<dbReference type="PANTHER" id="PTHR12329:SF40">
    <property type="entry name" value="BAG FAMILY MOLECULAR CHAPERONE REGULATOR 4"/>
    <property type="match status" value="1"/>
</dbReference>
<dbReference type="Pfam" id="PF00240">
    <property type="entry name" value="ubiquitin"/>
    <property type="match status" value="1"/>
</dbReference>
<feature type="compositionally biased region" description="Basic and acidic residues" evidence="3">
    <location>
        <begin position="133"/>
        <end position="143"/>
    </location>
</feature>
<reference evidence="6 7" key="1">
    <citation type="submission" date="2020-05" db="EMBL/GenBank/DDBJ databases">
        <authorList>
            <person name="Campoy J."/>
            <person name="Schneeberger K."/>
            <person name="Spophaly S."/>
        </authorList>
    </citation>
    <scope>NUCLEOTIDE SEQUENCE [LARGE SCALE GENOMIC DNA]</scope>
    <source>
        <strain evidence="6">PruArmRojPasFocal</strain>
    </source>
</reference>
<evidence type="ECO:0000256" key="3">
    <source>
        <dbReference type="SAM" id="MobiDB-lite"/>
    </source>
</evidence>
<dbReference type="EMBL" id="CAEKDK010000006">
    <property type="protein sequence ID" value="CAB4284826.1"/>
    <property type="molecule type" value="Genomic_DNA"/>
</dbReference>
<feature type="region of interest" description="Disordered" evidence="3">
    <location>
        <begin position="133"/>
        <end position="157"/>
    </location>
</feature>
<dbReference type="Proteomes" id="UP000507222">
    <property type="component" value="Unassembled WGS sequence"/>
</dbReference>
<evidence type="ECO:0000313" key="7">
    <source>
        <dbReference type="Proteomes" id="UP000507222"/>
    </source>
</evidence>
<evidence type="ECO:0000256" key="2">
    <source>
        <dbReference type="SAM" id="Coils"/>
    </source>
</evidence>
<dbReference type="SUPFAM" id="SSF63491">
    <property type="entry name" value="BAG domain"/>
    <property type="match status" value="1"/>
</dbReference>
<dbReference type="Gene3D" id="3.10.20.90">
    <property type="entry name" value="Phosphatidylinositol 3-kinase Catalytic Subunit, Chain A, domain 1"/>
    <property type="match status" value="1"/>
</dbReference>
<protein>
    <recommendedName>
        <fullName evidence="8">Ubiquitin-like domain-containing protein</fullName>
    </recommendedName>
</protein>
<keyword evidence="2" id="KW-0175">Coiled coil</keyword>
<dbReference type="GO" id="GO:0051087">
    <property type="term" value="F:protein-folding chaperone binding"/>
    <property type="evidence" value="ECO:0007669"/>
    <property type="project" value="InterPro"/>
</dbReference>
<gene>
    <name evidence="6" type="ORF">CURHAP_LOCUS40464</name>
</gene>
<dbReference type="GO" id="GO:0005737">
    <property type="term" value="C:cytoplasm"/>
    <property type="evidence" value="ECO:0007669"/>
    <property type="project" value="TreeGrafter"/>
</dbReference>
<accession>A0A6J5V724</accession>
<dbReference type="PROSITE" id="PS50053">
    <property type="entry name" value="UBIQUITIN_2"/>
    <property type="match status" value="1"/>
</dbReference>
<feature type="coiled-coil region" evidence="2">
    <location>
        <begin position="163"/>
        <end position="190"/>
    </location>
</feature>
<dbReference type="InterPro" id="IPR039773">
    <property type="entry name" value="BAG_chaperone_regulator"/>
</dbReference>
<keyword evidence="1" id="KW-0143">Chaperone</keyword>
<dbReference type="PANTHER" id="PTHR12329">
    <property type="entry name" value="BCL2-ASSOCIATED ATHANOGENE"/>
    <property type="match status" value="1"/>
</dbReference>
<sequence>MVKKNPNPYPKVPVPVQNEEIDWEMRPGGMLVQRREDGDDASAASASASSRGPMIKIDVVHGPAHQAQYELFVPAHSTFGDVKIHLAQKTGLEPSAQKLFFRGKEKEDEEQLHIAGVKDNSKVLLMEDRKPEEKKVEELKESNAGEVGDNSNADEIGVKSSDMSKAFQAIAEVRAEVDKLADRVAALEVAVGGGTKVSDKEFAISTELLMRQLLKLDGIKADGEAKMQRKAEVRRVQHFVDALDTLKVRNNNPFNNSSNAASVTTKWETFDSGVGCLSAPTPMPSSTEVNQDWEHFD</sequence>
<evidence type="ECO:0000313" key="6">
    <source>
        <dbReference type="EMBL" id="CAB4284826.1"/>
    </source>
</evidence>
<dbReference type="InterPro" id="IPR036533">
    <property type="entry name" value="BAG_dom_sf"/>
</dbReference>
<evidence type="ECO:0000256" key="1">
    <source>
        <dbReference type="ARBA" id="ARBA00023186"/>
    </source>
</evidence>
<evidence type="ECO:0008006" key="8">
    <source>
        <dbReference type="Google" id="ProtNLM"/>
    </source>
</evidence>
<dbReference type="SMART" id="SM00264">
    <property type="entry name" value="BAG"/>
    <property type="match status" value="1"/>
</dbReference>
<evidence type="ECO:0000259" key="5">
    <source>
        <dbReference type="PROSITE" id="PS51035"/>
    </source>
</evidence>
<dbReference type="InterPro" id="IPR003103">
    <property type="entry name" value="BAG_domain"/>
</dbReference>
<evidence type="ECO:0000259" key="4">
    <source>
        <dbReference type="PROSITE" id="PS50053"/>
    </source>
</evidence>